<dbReference type="Proteomes" id="UP000008311">
    <property type="component" value="Unassembled WGS sequence"/>
</dbReference>
<dbReference type="OMA" id="PEAECEV"/>
<gene>
    <name evidence="2" type="ORF">RCOM_1505550</name>
</gene>
<keyword evidence="3" id="KW-1185">Reference proteome</keyword>
<organism evidence="2 3">
    <name type="scientific">Ricinus communis</name>
    <name type="common">Castor bean</name>
    <dbReference type="NCBI Taxonomy" id="3988"/>
    <lineage>
        <taxon>Eukaryota</taxon>
        <taxon>Viridiplantae</taxon>
        <taxon>Streptophyta</taxon>
        <taxon>Embryophyta</taxon>
        <taxon>Tracheophyta</taxon>
        <taxon>Spermatophyta</taxon>
        <taxon>Magnoliopsida</taxon>
        <taxon>eudicotyledons</taxon>
        <taxon>Gunneridae</taxon>
        <taxon>Pentapetalae</taxon>
        <taxon>rosids</taxon>
        <taxon>fabids</taxon>
        <taxon>Malpighiales</taxon>
        <taxon>Euphorbiaceae</taxon>
        <taxon>Acalyphoideae</taxon>
        <taxon>Acalypheae</taxon>
        <taxon>Ricinus</taxon>
    </lineage>
</organism>
<sequence length="267" mass="29911">MKVKRKGNVYQFLSSPPPSPSSSPHKDPDSVLKLLPVTILALAFSLPNQDREVLAYLISRSIIATCSSYNAINQHHSNSKCRTTAATSGKSKSVKKVPPFECGCFDCYTSFWHRWDSSPNRELIHQLIEDFEEHLLVNESPRKNNRGGKKRGNTTKRVDVIKQAEEKKPEIVLPVAEDECAVVTVLPEKKFDGVDMKENGVVCREHEEEEEEKIGINEVTKTIEMEVVTVQAMGLGADCHKGFARKVLPDVVGLLNSRLWSLWSPSI</sequence>
<dbReference type="AlphaFoldDB" id="B9RAC7"/>
<evidence type="ECO:0000256" key="1">
    <source>
        <dbReference type="SAM" id="MobiDB-lite"/>
    </source>
</evidence>
<dbReference type="KEGG" id="rcu:8269201"/>
<dbReference type="InParanoid" id="B9RAC7"/>
<dbReference type="OrthoDB" id="1937859at2759"/>
<dbReference type="PANTHER" id="PTHR31903:SF13">
    <property type="match status" value="1"/>
</dbReference>
<feature type="region of interest" description="Disordered" evidence="1">
    <location>
        <begin position="1"/>
        <end position="27"/>
    </location>
</feature>
<dbReference type="eggNOG" id="ENOG502RYTJ">
    <property type="taxonomic scope" value="Eukaryota"/>
</dbReference>
<evidence type="ECO:0000313" key="3">
    <source>
        <dbReference type="Proteomes" id="UP000008311"/>
    </source>
</evidence>
<reference evidence="3" key="1">
    <citation type="journal article" date="2010" name="Nat. Biotechnol.">
        <title>Draft genome sequence of the oilseed species Ricinus communis.</title>
        <authorList>
            <person name="Chan A.P."/>
            <person name="Crabtree J."/>
            <person name="Zhao Q."/>
            <person name="Lorenzi H."/>
            <person name="Orvis J."/>
            <person name="Puiu D."/>
            <person name="Melake-Berhan A."/>
            <person name="Jones K.M."/>
            <person name="Redman J."/>
            <person name="Chen G."/>
            <person name="Cahoon E.B."/>
            <person name="Gedil M."/>
            <person name="Stanke M."/>
            <person name="Haas B.J."/>
            <person name="Wortman J.R."/>
            <person name="Fraser-Liggett C.M."/>
            <person name="Ravel J."/>
            <person name="Rabinowicz P.D."/>
        </authorList>
    </citation>
    <scope>NUCLEOTIDE SEQUENCE [LARGE SCALE GENOMIC DNA]</scope>
    <source>
        <strain evidence="3">cv. Hale</strain>
    </source>
</reference>
<protein>
    <submittedName>
        <fullName evidence="2">Uncharacterized protein</fullName>
    </submittedName>
</protein>
<accession>B9RAC7</accession>
<dbReference type="PANTHER" id="PTHR31903">
    <property type="entry name" value="F12F1.11-RELATED"/>
    <property type="match status" value="1"/>
</dbReference>
<dbReference type="EMBL" id="EQ973773">
    <property type="protein sequence ID" value="EEF51754.1"/>
    <property type="molecule type" value="Genomic_DNA"/>
</dbReference>
<evidence type="ECO:0000313" key="2">
    <source>
        <dbReference type="EMBL" id="EEF51754.1"/>
    </source>
</evidence>
<dbReference type="STRING" id="3988.B9RAC7"/>
<proteinExistence type="predicted"/>
<name>B9RAC7_RICCO</name>